<accession>A0A0M7AZJ2</accession>
<sequence length="163" mass="18236">MKRNIKGLTAGLSPLSRQTILQVESLAGAADVIETVDEARRAQKFDFDGNLMRTWPELVEEMGAGLGFQSGNNGYDFVLAAYRDCMRDVIDDHEAGVLLVISNAGRLLNRDRKYSFSQWVELIGDVALYAGETITDGQWWDRGPRYFKVILEVASSARTSRRS</sequence>
<dbReference type="OrthoDB" id="5184890at2"/>
<organism evidence="1 2">
    <name type="scientific">Roseibium album</name>
    <dbReference type="NCBI Taxonomy" id="311410"/>
    <lineage>
        <taxon>Bacteria</taxon>
        <taxon>Pseudomonadati</taxon>
        <taxon>Pseudomonadota</taxon>
        <taxon>Alphaproteobacteria</taxon>
        <taxon>Hyphomicrobiales</taxon>
        <taxon>Stappiaceae</taxon>
        <taxon>Roseibium</taxon>
    </lineage>
</organism>
<proteinExistence type="predicted"/>
<keyword evidence="2" id="KW-1185">Reference proteome</keyword>
<dbReference type="Proteomes" id="UP000049983">
    <property type="component" value="Unassembled WGS sequence"/>
</dbReference>
<dbReference type="EMBL" id="CXWC01000015">
    <property type="protein sequence ID" value="CTQ78654.1"/>
    <property type="molecule type" value="Genomic_DNA"/>
</dbReference>
<evidence type="ECO:0000313" key="1">
    <source>
        <dbReference type="EMBL" id="CTQ78654.1"/>
    </source>
</evidence>
<dbReference type="AlphaFoldDB" id="A0A0M7AZJ2"/>
<name>A0A0M7AZJ2_9HYPH</name>
<gene>
    <name evidence="1" type="ORF">LA5096_05755</name>
</gene>
<dbReference type="STRING" id="311410.LA5095_05180"/>
<dbReference type="RefSeq" id="WP_055120262.1">
    <property type="nucleotide sequence ID" value="NZ_CXWA01000009.1"/>
</dbReference>
<dbReference type="GeneID" id="97672994"/>
<evidence type="ECO:0000313" key="2">
    <source>
        <dbReference type="Proteomes" id="UP000049983"/>
    </source>
</evidence>
<evidence type="ECO:0008006" key="3">
    <source>
        <dbReference type="Google" id="ProtNLM"/>
    </source>
</evidence>
<protein>
    <recommendedName>
        <fullName evidence="3">Barstar (barnase inhibitor) domain-containing protein</fullName>
    </recommendedName>
</protein>
<reference evidence="2" key="1">
    <citation type="submission" date="2015-07" db="EMBL/GenBank/DDBJ databases">
        <authorList>
            <person name="Rodrigo-Torres Lidia"/>
            <person name="Arahal R.David."/>
        </authorList>
    </citation>
    <scope>NUCLEOTIDE SEQUENCE [LARGE SCALE GENOMIC DNA]</scope>
    <source>
        <strain evidence="2">CECT 5096</strain>
    </source>
</reference>